<dbReference type="Proteomes" id="UP000886595">
    <property type="component" value="Unassembled WGS sequence"/>
</dbReference>
<comment type="caution">
    <text evidence="1">The sequence shown here is derived from an EMBL/GenBank/DDBJ whole genome shotgun (WGS) entry which is preliminary data.</text>
</comment>
<reference evidence="1 2" key="1">
    <citation type="submission" date="2020-02" db="EMBL/GenBank/DDBJ databases">
        <authorList>
            <person name="Ma Q."/>
            <person name="Huang Y."/>
            <person name="Song X."/>
            <person name="Pei D."/>
        </authorList>
    </citation>
    <scope>NUCLEOTIDE SEQUENCE [LARGE SCALE GENOMIC DNA]</scope>
    <source>
        <strain evidence="1">Sxm20200214</strain>
        <tissue evidence="1">Leaf</tissue>
    </source>
</reference>
<protein>
    <submittedName>
        <fullName evidence="1">Uncharacterized protein</fullName>
    </submittedName>
</protein>
<keyword evidence="2" id="KW-1185">Reference proteome</keyword>
<organism evidence="1 2">
    <name type="scientific">Brassica carinata</name>
    <name type="common">Ethiopian mustard</name>
    <name type="synonym">Abyssinian cabbage</name>
    <dbReference type="NCBI Taxonomy" id="52824"/>
    <lineage>
        <taxon>Eukaryota</taxon>
        <taxon>Viridiplantae</taxon>
        <taxon>Streptophyta</taxon>
        <taxon>Embryophyta</taxon>
        <taxon>Tracheophyta</taxon>
        <taxon>Spermatophyta</taxon>
        <taxon>Magnoliopsida</taxon>
        <taxon>eudicotyledons</taxon>
        <taxon>Gunneridae</taxon>
        <taxon>Pentapetalae</taxon>
        <taxon>rosids</taxon>
        <taxon>malvids</taxon>
        <taxon>Brassicales</taxon>
        <taxon>Brassicaceae</taxon>
        <taxon>Brassiceae</taxon>
        <taxon>Brassica</taxon>
    </lineage>
</organism>
<evidence type="ECO:0000313" key="1">
    <source>
        <dbReference type="EMBL" id="KAG2260806.1"/>
    </source>
</evidence>
<accession>A0A8X7U1D7</accession>
<proteinExistence type="predicted"/>
<sequence length="71" mass="7925">MQVKIKAVEAKHELEARRKMVNNSTYLSVGQVVEIENTTNTNTLVSGIMLNEDVKQHLLKGRISSSSGRKN</sequence>
<name>A0A8X7U1D7_BRACI</name>
<dbReference type="EMBL" id="JAAMPC010000015">
    <property type="protein sequence ID" value="KAG2260806.1"/>
    <property type="molecule type" value="Genomic_DNA"/>
</dbReference>
<dbReference type="AlphaFoldDB" id="A0A8X7U1D7"/>
<gene>
    <name evidence="1" type="ORF">Bca52824_080100</name>
</gene>
<evidence type="ECO:0000313" key="2">
    <source>
        <dbReference type="Proteomes" id="UP000886595"/>
    </source>
</evidence>